<comment type="caution">
    <text evidence="2">The sequence shown here is derived from an EMBL/GenBank/DDBJ whole genome shotgun (WGS) entry which is preliminary data.</text>
</comment>
<proteinExistence type="predicted"/>
<dbReference type="EMBL" id="MLJW01003321">
    <property type="protein sequence ID" value="OIQ72324.1"/>
    <property type="molecule type" value="Genomic_DNA"/>
</dbReference>
<feature type="region of interest" description="Disordered" evidence="1">
    <location>
        <begin position="26"/>
        <end position="56"/>
    </location>
</feature>
<evidence type="ECO:0000313" key="2">
    <source>
        <dbReference type="EMBL" id="OIQ72324.1"/>
    </source>
</evidence>
<dbReference type="AlphaFoldDB" id="A0A1J5PXN0"/>
<gene>
    <name evidence="2" type="ORF">GALL_460510</name>
</gene>
<sequence>MDRPVKRYGVDTSVCRLSSLCQIRTDAGHRENPPASREQSSALCPSAGLEDDGTRAGRFSQTGNFIACSDFSWIAGRGDDHGDRGVRGEVKRLVIGKGTDCGSMKNSTKRSP</sequence>
<reference evidence="2" key="1">
    <citation type="submission" date="2016-10" db="EMBL/GenBank/DDBJ databases">
        <title>Sequence of Gallionella enrichment culture.</title>
        <authorList>
            <person name="Poehlein A."/>
            <person name="Muehling M."/>
            <person name="Daniel R."/>
        </authorList>
    </citation>
    <scope>NUCLEOTIDE SEQUENCE</scope>
</reference>
<accession>A0A1J5PXN0</accession>
<protein>
    <submittedName>
        <fullName evidence="2">Uncharacterized protein</fullName>
    </submittedName>
</protein>
<evidence type="ECO:0000256" key="1">
    <source>
        <dbReference type="SAM" id="MobiDB-lite"/>
    </source>
</evidence>
<name>A0A1J5PXN0_9ZZZZ</name>
<organism evidence="2">
    <name type="scientific">mine drainage metagenome</name>
    <dbReference type="NCBI Taxonomy" id="410659"/>
    <lineage>
        <taxon>unclassified sequences</taxon>
        <taxon>metagenomes</taxon>
        <taxon>ecological metagenomes</taxon>
    </lineage>
</organism>